<sequence>MQTKGGRYTIDIGGRRYSGRAEATIRPAQATPETGVNQDASGYVTVSPQLAEIELSFDRGAFAWREGMLLETIDVTFKETDAGHTHLLTRANWSGRPEINSATGEVRGMKVASDQYRRV</sequence>
<evidence type="ECO:0000313" key="2">
    <source>
        <dbReference type="EMBL" id="PZQ13635.1"/>
    </source>
</evidence>
<evidence type="ECO:0008006" key="4">
    <source>
        <dbReference type="Google" id="ProtNLM"/>
    </source>
</evidence>
<feature type="compositionally biased region" description="Polar residues" evidence="1">
    <location>
        <begin position="31"/>
        <end position="40"/>
    </location>
</feature>
<evidence type="ECO:0000256" key="1">
    <source>
        <dbReference type="SAM" id="MobiDB-lite"/>
    </source>
</evidence>
<evidence type="ECO:0000313" key="3">
    <source>
        <dbReference type="Proteomes" id="UP000249577"/>
    </source>
</evidence>
<comment type="caution">
    <text evidence="2">The sequence shown here is derived from an EMBL/GenBank/DDBJ whole genome shotgun (WGS) entry which is preliminary data.</text>
</comment>
<name>A0A2W5KFP0_ANCNO</name>
<protein>
    <recommendedName>
        <fullName evidence="4">Phage tail protein</fullName>
    </recommendedName>
</protein>
<dbReference type="Pfam" id="PF10618">
    <property type="entry name" value="Tail_tube"/>
    <property type="match status" value="1"/>
</dbReference>
<gene>
    <name evidence="2" type="ORF">DI565_13920</name>
</gene>
<feature type="region of interest" description="Disordered" evidence="1">
    <location>
        <begin position="21"/>
        <end position="40"/>
    </location>
</feature>
<reference evidence="2 3" key="1">
    <citation type="submission" date="2017-08" db="EMBL/GenBank/DDBJ databases">
        <title>Infants hospitalized years apart are colonized by the same room-sourced microbial strains.</title>
        <authorList>
            <person name="Brooks B."/>
            <person name="Olm M.R."/>
            <person name="Firek B.A."/>
            <person name="Baker R."/>
            <person name="Thomas B.C."/>
            <person name="Morowitz M.J."/>
            <person name="Banfield J.F."/>
        </authorList>
    </citation>
    <scope>NUCLEOTIDE SEQUENCE [LARGE SCALE GENOMIC DNA]</scope>
    <source>
        <strain evidence="2">S2_005_003_R2_43</strain>
    </source>
</reference>
<accession>A0A2W5KFP0</accession>
<organism evidence="2 3">
    <name type="scientific">Ancylobacter novellus</name>
    <name type="common">Thiobacillus novellus</name>
    <dbReference type="NCBI Taxonomy" id="921"/>
    <lineage>
        <taxon>Bacteria</taxon>
        <taxon>Pseudomonadati</taxon>
        <taxon>Pseudomonadota</taxon>
        <taxon>Alphaproteobacteria</taxon>
        <taxon>Hyphomicrobiales</taxon>
        <taxon>Xanthobacteraceae</taxon>
        <taxon>Ancylobacter</taxon>
    </lineage>
</organism>
<dbReference type="EMBL" id="QFPN01000007">
    <property type="protein sequence ID" value="PZQ13635.1"/>
    <property type="molecule type" value="Genomic_DNA"/>
</dbReference>
<dbReference type="Proteomes" id="UP000249577">
    <property type="component" value="Unassembled WGS sequence"/>
</dbReference>
<dbReference type="AlphaFoldDB" id="A0A2W5KFP0"/>
<dbReference type="InterPro" id="IPR019596">
    <property type="entry name" value="Phage_Mu_GpM_tail_tub"/>
</dbReference>
<proteinExistence type="predicted"/>